<dbReference type="InterPro" id="IPR036249">
    <property type="entry name" value="Thioredoxin-like_sf"/>
</dbReference>
<evidence type="ECO:0000256" key="1">
    <source>
        <dbReference type="SAM" id="MobiDB-lite"/>
    </source>
</evidence>
<feature type="region of interest" description="Disordered" evidence="1">
    <location>
        <begin position="166"/>
        <end position="216"/>
    </location>
</feature>
<dbReference type="Pfam" id="PF13511">
    <property type="entry name" value="DUF4124"/>
    <property type="match status" value="1"/>
</dbReference>
<evidence type="ECO:0000256" key="2">
    <source>
        <dbReference type="SAM" id="SignalP"/>
    </source>
</evidence>
<evidence type="ECO:0000313" key="5">
    <source>
        <dbReference type="EMBL" id="MCS0606878.1"/>
    </source>
</evidence>
<name>A0ABT2BEC5_9BURK</name>
<reference evidence="5 6" key="1">
    <citation type="submission" date="2022-08" db="EMBL/GenBank/DDBJ databases">
        <title>Reclassification of Massilia species as members of the genera Telluria, Duganella, Pseudoduganella, Mokoshia gen. nov. and Zemynaea gen. nov. using orthogonal and non-orthogonal genome-based approaches.</title>
        <authorList>
            <person name="Bowman J.P."/>
        </authorList>
    </citation>
    <scope>NUCLEOTIDE SEQUENCE [LARGE SCALE GENOMIC DNA]</scope>
    <source>
        <strain evidence="5 6">JCM 31607</strain>
    </source>
</reference>
<protein>
    <submittedName>
        <fullName evidence="5">Glutaredoxin family protein</fullName>
    </submittedName>
</protein>
<organism evidence="5 6">
    <name type="scientific">Massilia solisilvae</name>
    <dbReference type="NCBI Taxonomy" id="1811225"/>
    <lineage>
        <taxon>Bacteria</taxon>
        <taxon>Pseudomonadati</taxon>
        <taxon>Pseudomonadota</taxon>
        <taxon>Betaproteobacteria</taxon>
        <taxon>Burkholderiales</taxon>
        <taxon>Oxalobacteraceae</taxon>
        <taxon>Telluria group</taxon>
        <taxon>Massilia</taxon>
    </lineage>
</organism>
<feature type="compositionally biased region" description="Basic and acidic residues" evidence="1">
    <location>
        <begin position="180"/>
        <end position="200"/>
    </location>
</feature>
<keyword evidence="6" id="KW-1185">Reference proteome</keyword>
<feature type="domain" description="DUF4124" evidence="4">
    <location>
        <begin position="13"/>
        <end position="57"/>
    </location>
</feature>
<dbReference type="Proteomes" id="UP001205861">
    <property type="component" value="Unassembled WGS sequence"/>
</dbReference>
<evidence type="ECO:0000259" key="3">
    <source>
        <dbReference type="Pfam" id="PF00462"/>
    </source>
</evidence>
<feature type="chain" id="PRO_5046074530" evidence="2">
    <location>
        <begin position="25"/>
        <end position="216"/>
    </location>
</feature>
<accession>A0ABT2BEC5</accession>
<feature type="signal peptide" evidence="2">
    <location>
        <begin position="1"/>
        <end position="24"/>
    </location>
</feature>
<dbReference type="InterPro" id="IPR002109">
    <property type="entry name" value="Glutaredoxin"/>
</dbReference>
<dbReference type="EMBL" id="JANUGV010000001">
    <property type="protein sequence ID" value="MCS0606878.1"/>
    <property type="molecule type" value="Genomic_DNA"/>
</dbReference>
<dbReference type="InterPro" id="IPR025392">
    <property type="entry name" value="DUF4124"/>
</dbReference>
<proteinExistence type="predicted"/>
<dbReference type="Gene3D" id="3.40.30.10">
    <property type="entry name" value="Glutaredoxin"/>
    <property type="match status" value="1"/>
</dbReference>
<dbReference type="PROSITE" id="PS51354">
    <property type="entry name" value="GLUTAREDOXIN_2"/>
    <property type="match status" value="1"/>
</dbReference>
<dbReference type="RefSeq" id="WP_258854673.1">
    <property type="nucleotide sequence ID" value="NZ_JANUGV010000001.1"/>
</dbReference>
<evidence type="ECO:0000259" key="4">
    <source>
        <dbReference type="Pfam" id="PF13511"/>
    </source>
</evidence>
<gene>
    <name evidence="5" type="ORF">NX773_01700</name>
</gene>
<dbReference type="Pfam" id="PF00462">
    <property type="entry name" value="Glutaredoxin"/>
    <property type="match status" value="1"/>
</dbReference>
<comment type="caution">
    <text evidence="5">The sequence shown here is derived from an EMBL/GenBank/DDBJ whole genome shotgun (WGS) entry which is preliminary data.</text>
</comment>
<feature type="domain" description="Glutaredoxin" evidence="3">
    <location>
        <begin position="76"/>
        <end position="129"/>
    </location>
</feature>
<keyword evidence="2" id="KW-0732">Signal</keyword>
<dbReference type="CDD" id="cd02976">
    <property type="entry name" value="NrdH"/>
    <property type="match status" value="1"/>
</dbReference>
<sequence>MGRTIAGTLALTLAALLCAASAWAQVYKWKDARGVIHFSDTPPPSAREKAEVKNYGGDSGPALPFELAQAARNNPVTLYSASPCGPCDQARSFLQRRGIPYTEKSIGNADDQQKLKEAGGDGQLPLLLVGRARLTGFAAGAWNEALDTAGYPAQSILPRGYQFATATPAAPRKPSPVELAKAEEAERAARAAAEAEEKAKFAPKPKPINGTPDFQF</sequence>
<dbReference type="SUPFAM" id="SSF52833">
    <property type="entry name" value="Thioredoxin-like"/>
    <property type="match status" value="1"/>
</dbReference>
<evidence type="ECO:0000313" key="6">
    <source>
        <dbReference type="Proteomes" id="UP001205861"/>
    </source>
</evidence>